<evidence type="ECO:0000256" key="6">
    <source>
        <dbReference type="ARBA" id="ARBA00023163"/>
    </source>
</evidence>
<feature type="compositionally biased region" description="Basic and acidic residues" evidence="9">
    <location>
        <begin position="16"/>
        <end position="31"/>
    </location>
</feature>
<evidence type="ECO:0000256" key="3">
    <source>
        <dbReference type="ARBA" id="ARBA00022741"/>
    </source>
</evidence>
<feature type="compositionally biased region" description="Basic residues" evidence="9">
    <location>
        <begin position="462"/>
        <end position="472"/>
    </location>
</feature>
<evidence type="ECO:0000259" key="11">
    <source>
        <dbReference type="Pfam" id="PF12626"/>
    </source>
</evidence>
<dbReference type="Pfam" id="PF01743">
    <property type="entry name" value="PolyA_pol"/>
    <property type="match status" value="1"/>
</dbReference>
<dbReference type="PANTHER" id="PTHR43051">
    <property type="entry name" value="POLYNUCLEOTIDE ADENYLYLTRANSFERASE FAMILY PROTEIN"/>
    <property type="match status" value="1"/>
</dbReference>
<sequence length="480" mass="54303">MIRKLFNKIFKPRLAKNEHEASARTKPEHAKPHQATRPVLGTKKSAKRKDSNSDGATSIPLKKHQIDRRLLSNAAIKTIEGLQKAGFEAYIVGGAVRDLLLQREPKDFDVATDATPEEVNRVFRRSRIIGRRFRLVHVLFGDETIEVSTFRGHHEAKGDAHTNESGRIIRDNVFGSLEEDATRRDFTANALYYDPTSEIVLDFHQGFADIQAGILRMIGKPETRYAEDPVRMLRVVRLSAKLGLKIDPATMAPIAKMADLLQDVPPSRLFDEMLKLFLSGHAIESVSALREQHLHHGLLPMLDVVLEQPMGERFVMLALKNTDERILSGKSANPSFLFATLLWHEVLAAWEVYKKDGNPPIPALHMAMTEVLASQAEKLAIHNRYTATMKEIWGLQPRFEQRSGKRPFGLLIHPRYRAGYDFLLLRCESGELPAELGTWWTTFAEADNETRQAMLEADTAPKKRRKRNRKKPSSTASSES</sequence>
<dbReference type="InterPro" id="IPR043519">
    <property type="entry name" value="NT_sf"/>
</dbReference>
<keyword evidence="14" id="KW-1185">Reference proteome</keyword>
<feature type="region of interest" description="Disordered" evidence="9">
    <location>
        <begin position="454"/>
        <end position="480"/>
    </location>
</feature>
<feature type="active site" evidence="7">
    <location>
        <position position="185"/>
    </location>
</feature>
<name>C6WXY7_METML</name>
<feature type="active site" evidence="7">
    <location>
        <position position="107"/>
    </location>
</feature>
<evidence type="ECO:0000256" key="2">
    <source>
        <dbReference type="ARBA" id="ARBA00022679"/>
    </source>
</evidence>
<dbReference type="GO" id="GO:1990817">
    <property type="term" value="F:poly(A) RNA polymerase activity"/>
    <property type="evidence" value="ECO:0007669"/>
    <property type="project" value="UniProtKB-UniRule"/>
</dbReference>
<comment type="catalytic activity">
    <reaction evidence="7">
        <text>RNA(n) + ATP = RNA(n)-3'-adenine ribonucleotide + diphosphate</text>
        <dbReference type="Rhea" id="RHEA:11332"/>
        <dbReference type="Rhea" id="RHEA-COMP:14527"/>
        <dbReference type="Rhea" id="RHEA-COMP:17347"/>
        <dbReference type="ChEBI" id="CHEBI:30616"/>
        <dbReference type="ChEBI" id="CHEBI:33019"/>
        <dbReference type="ChEBI" id="CHEBI:140395"/>
        <dbReference type="ChEBI" id="CHEBI:173115"/>
        <dbReference type="EC" id="2.7.7.19"/>
    </reaction>
</comment>
<accession>C6WXY7</accession>
<dbReference type="RefSeq" id="WP_015832821.1">
    <property type="nucleotide sequence ID" value="NC_012968.1"/>
</dbReference>
<dbReference type="eggNOG" id="COG0617">
    <property type="taxonomic scope" value="Bacteria"/>
</dbReference>
<feature type="domain" description="tRNA nucleotidyltransferase/poly(A) polymerase RNA and SrmB- binding" evidence="12">
    <location>
        <begin position="243"/>
        <end position="303"/>
    </location>
</feature>
<dbReference type="GO" id="GO:0003723">
    <property type="term" value="F:RNA binding"/>
    <property type="evidence" value="ECO:0007669"/>
    <property type="project" value="UniProtKB-UniRule"/>
</dbReference>
<dbReference type="InterPro" id="IPR010206">
    <property type="entry name" value="PolA_pol_I"/>
</dbReference>
<keyword evidence="2 7" id="KW-0808">Transferase</keyword>
<protein>
    <recommendedName>
        <fullName evidence="7">Poly(A) polymerase I</fullName>
        <shortName evidence="7">PAP I</shortName>
        <ecNumber evidence="7">2.7.7.19</ecNumber>
    </recommendedName>
</protein>
<dbReference type="PANTHER" id="PTHR43051:SF1">
    <property type="entry name" value="POLYNUCLEOTIDE ADENYLYLTRANSFERASE FAMILY PROTEIN"/>
    <property type="match status" value="1"/>
</dbReference>
<feature type="domain" description="Poly A polymerase head" evidence="10">
    <location>
        <begin position="89"/>
        <end position="216"/>
    </location>
</feature>
<dbReference type="InterPro" id="IPR032828">
    <property type="entry name" value="PolyA_RNA-bd"/>
</dbReference>
<keyword evidence="6 7" id="KW-0804">Transcription</keyword>
<dbReference type="InterPro" id="IPR002646">
    <property type="entry name" value="PolA_pol_head_dom"/>
</dbReference>
<evidence type="ECO:0000256" key="5">
    <source>
        <dbReference type="ARBA" id="ARBA00022884"/>
    </source>
</evidence>
<reference evidence="13 14" key="2">
    <citation type="journal article" date="2011" name="J. Bacteriol.">
        <title>Genomes of three methylotrophs from a single niche uncover genetic and metabolic divergence of Methylophilaceae.</title>
        <authorList>
            <person name="Lapidus A."/>
            <person name="Clum A."/>
            <person name="Labutti K."/>
            <person name="Kaluzhnaya M.G."/>
            <person name="Lim S."/>
            <person name="Beck D.A."/>
            <person name="Glavina Del Rio T."/>
            <person name="Nolan M."/>
            <person name="Mavromatis K."/>
            <person name="Huntemann M."/>
            <person name="Lucas S."/>
            <person name="Lidstrom M.E."/>
            <person name="Ivanova N."/>
            <person name="Chistoserdova L."/>
        </authorList>
    </citation>
    <scope>NUCLEOTIDE SEQUENCE [LARGE SCALE GENOMIC DNA]</scope>
    <source>
        <strain evidence="14">JLW8 / ATCC BAA-1282 / DSM 17540</strain>
    </source>
</reference>
<evidence type="ECO:0000256" key="9">
    <source>
        <dbReference type="SAM" id="MobiDB-lite"/>
    </source>
</evidence>
<dbReference type="HOGENOM" id="CLU_015961_0_0_4"/>
<dbReference type="GO" id="GO:0043633">
    <property type="term" value="P:polyadenylation-dependent RNA catabolic process"/>
    <property type="evidence" value="ECO:0007669"/>
    <property type="project" value="InterPro"/>
</dbReference>
<comment type="function">
    <text evidence="7">Adds poly(A) tail to the 3' end of many RNAs, which usually targets these RNAs for decay. Plays a significant role in the global control of gene expression, through influencing the rate of transcript degradation, and in the general RNA quality control.</text>
</comment>
<evidence type="ECO:0000256" key="1">
    <source>
        <dbReference type="ARBA" id="ARBA00022664"/>
    </source>
</evidence>
<keyword evidence="5 7" id="KW-0694">RNA-binding</keyword>
<evidence type="ECO:0000256" key="7">
    <source>
        <dbReference type="HAMAP-Rule" id="MF_00957"/>
    </source>
</evidence>
<dbReference type="Gene3D" id="3.30.460.10">
    <property type="entry name" value="Beta Polymerase, domain 2"/>
    <property type="match status" value="1"/>
</dbReference>
<dbReference type="Proteomes" id="UP000002742">
    <property type="component" value="Chromosome"/>
</dbReference>
<keyword evidence="4 7" id="KW-0067">ATP-binding</keyword>
<dbReference type="STRING" id="583345.Mmol_1883"/>
<dbReference type="OrthoDB" id="9805698at2"/>
<keyword evidence="3 7" id="KW-0547">Nucleotide-binding</keyword>
<gene>
    <name evidence="7" type="primary">pcnB</name>
    <name evidence="13" type="ordered locus">Mmol_1883</name>
</gene>
<dbReference type="Pfam" id="PF12627">
    <property type="entry name" value="PolyA_pol_RNAbd"/>
    <property type="match status" value="1"/>
</dbReference>
<comment type="similarity">
    <text evidence="7 8">Belongs to the tRNA nucleotidyltransferase/poly(A) polymerase family.</text>
</comment>
<evidence type="ECO:0000259" key="10">
    <source>
        <dbReference type="Pfam" id="PF01743"/>
    </source>
</evidence>
<dbReference type="InterPro" id="IPR052191">
    <property type="entry name" value="tRNA_ntf/polyA_polymerase_I"/>
</dbReference>
<feature type="domain" description="Polymerase A arginine-rich C-terminal" evidence="11">
    <location>
        <begin position="357"/>
        <end position="470"/>
    </location>
</feature>
<proteinExistence type="inferred from homology"/>
<dbReference type="GO" id="GO:0006397">
    <property type="term" value="P:mRNA processing"/>
    <property type="evidence" value="ECO:0007669"/>
    <property type="project" value="UniProtKB-KW"/>
</dbReference>
<dbReference type="SUPFAM" id="SSF81301">
    <property type="entry name" value="Nucleotidyltransferase"/>
    <property type="match status" value="1"/>
</dbReference>
<dbReference type="InterPro" id="IPR025866">
    <property type="entry name" value="PolyA_pol_arg_C_dom"/>
</dbReference>
<evidence type="ECO:0000256" key="4">
    <source>
        <dbReference type="ARBA" id="ARBA00022840"/>
    </source>
</evidence>
<evidence type="ECO:0000259" key="12">
    <source>
        <dbReference type="Pfam" id="PF12627"/>
    </source>
</evidence>
<feature type="active site" evidence="7">
    <location>
        <position position="109"/>
    </location>
</feature>
<feature type="region of interest" description="Disordered" evidence="9">
    <location>
        <begin position="16"/>
        <end position="61"/>
    </location>
</feature>
<evidence type="ECO:0000256" key="8">
    <source>
        <dbReference type="RuleBase" id="RU003953"/>
    </source>
</evidence>
<dbReference type="KEGG" id="mmb:Mmol_1883"/>
<dbReference type="SUPFAM" id="SSF81891">
    <property type="entry name" value="Poly A polymerase C-terminal region-like"/>
    <property type="match status" value="1"/>
</dbReference>
<dbReference type="AlphaFoldDB" id="C6WXY7"/>
<keyword evidence="13" id="KW-0548">Nucleotidyltransferase</keyword>
<organism evidence="13 14">
    <name type="scientific">Methylotenera mobilis (strain JLW8 / ATCC BAA-1282 / DSM 17540)</name>
    <dbReference type="NCBI Taxonomy" id="583345"/>
    <lineage>
        <taxon>Bacteria</taxon>
        <taxon>Pseudomonadati</taxon>
        <taxon>Pseudomonadota</taxon>
        <taxon>Betaproteobacteria</taxon>
        <taxon>Nitrosomonadales</taxon>
        <taxon>Methylophilaceae</taxon>
        <taxon>Methylotenera</taxon>
    </lineage>
</organism>
<evidence type="ECO:0000313" key="14">
    <source>
        <dbReference type="Proteomes" id="UP000002742"/>
    </source>
</evidence>
<dbReference type="EMBL" id="CP001672">
    <property type="protein sequence ID" value="ACT48786.1"/>
    <property type="molecule type" value="Genomic_DNA"/>
</dbReference>
<dbReference type="GO" id="GO:0005524">
    <property type="term" value="F:ATP binding"/>
    <property type="evidence" value="ECO:0007669"/>
    <property type="project" value="UniProtKB-UniRule"/>
</dbReference>
<keyword evidence="1 7" id="KW-0507">mRNA processing</keyword>
<dbReference type="CDD" id="cd05398">
    <property type="entry name" value="NT_ClassII-CCAase"/>
    <property type="match status" value="1"/>
</dbReference>
<dbReference type="Gene3D" id="1.10.3090.10">
    <property type="entry name" value="cca-adding enzyme, domain 2"/>
    <property type="match status" value="1"/>
</dbReference>
<dbReference type="HAMAP" id="MF_00957">
    <property type="entry name" value="PolyA_pol"/>
    <property type="match status" value="1"/>
</dbReference>
<dbReference type="NCBIfam" id="TIGR01942">
    <property type="entry name" value="pcnB"/>
    <property type="match status" value="1"/>
</dbReference>
<evidence type="ECO:0000313" key="13">
    <source>
        <dbReference type="EMBL" id="ACT48786.1"/>
    </source>
</evidence>
<dbReference type="EC" id="2.7.7.19" evidence="7"/>
<reference evidence="14" key="1">
    <citation type="submission" date="2009-07" db="EMBL/GenBank/DDBJ databases">
        <title>Complete sequence of Methylotenera mobilis JLW8.</title>
        <authorList>
            <consortium name="US DOE Joint Genome Institute"/>
            <person name="Lucas S."/>
            <person name="Copeland A."/>
            <person name="Lapidus A."/>
            <person name="Glavina del Rio T."/>
            <person name="Tice H."/>
            <person name="Bruce D."/>
            <person name="Goodwin L."/>
            <person name="Pitluck S."/>
            <person name="LaButti K.M."/>
            <person name="Clum A."/>
            <person name="Larimer F."/>
            <person name="Land M."/>
            <person name="Hauser L."/>
            <person name="Kyrpides N."/>
            <person name="Mikhailova N."/>
            <person name="Kayluzhnaya M."/>
            <person name="Chistoserdova L."/>
        </authorList>
    </citation>
    <scope>NUCLEOTIDE SEQUENCE [LARGE SCALE GENOMIC DNA]</scope>
    <source>
        <strain evidence="14">JLW8 / ATCC BAA-1282 / DSM 17540</strain>
    </source>
</reference>
<dbReference type="Pfam" id="PF12626">
    <property type="entry name" value="PolyA_pol_arg_C"/>
    <property type="match status" value="1"/>
</dbReference>